<organism evidence="1 2">
    <name type="scientific">Meloidogyne graminicola</name>
    <dbReference type="NCBI Taxonomy" id="189291"/>
    <lineage>
        <taxon>Eukaryota</taxon>
        <taxon>Metazoa</taxon>
        <taxon>Ecdysozoa</taxon>
        <taxon>Nematoda</taxon>
        <taxon>Chromadorea</taxon>
        <taxon>Rhabditida</taxon>
        <taxon>Tylenchina</taxon>
        <taxon>Tylenchomorpha</taxon>
        <taxon>Tylenchoidea</taxon>
        <taxon>Meloidogynidae</taxon>
        <taxon>Meloidogyninae</taxon>
        <taxon>Meloidogyne</taxon>
    </lineage>
</organism>
<proteinExistence type="predicted"/>
<protein>
    <submittedName>
        <fullName evidence="1">Uncharacterized protein</fullName>
    </submittedName>
</protein>
<comment type="caution">
    <text evidence="1">The sequence shown here is derived from an EMBL/GenBank/DDBJ whole genome shotgun (WGS) entry which is preliminary data.</text>
</comment>
<reference evidence="1" key="1">
    <citation type="journal article" date="2020" name="Ecol. Evol.">
        <title>Genome structure and content of the rice root-knot nematode (Meloidogyne graminicola).</title>
        <authorList>
            <person name="Phan N.T."/>
            <person name="Danchin E.G.J."/>
            <person name="Klopp C."/>
            <person name="Perfus-Barbeoch L."/>
            <person name="Kozlowski D.K."/>
            <person name="Koutsovoulos G.D."/>
            <person name="Lopez-Roques C."/>
            <person name="Bouchez O."/>
            <person name="Zahm M."/>
            <person name="Besnard G."/>
            <person name="Bellafiore S."/>
        </authorList>
    </citation>
    <scope>NUCLEOTIDE SEQUENCE</scope>
    <source>
        <strain evidence="1">VN-18</strain>
    </source>
</reference>
<dbReference type="EMBL" id="JABEBT010000049">
    <property type="protein sequence ID" value="KAF7634951.1"/>
    <property type="molecule type" value="Genomic_DNA"/>
</dbReference>
<keyword evidence="2" id="KW-1185">Reference proteome</keyword>
<dbReference type="OrthoDB" id="5780582at2759"/>
<evidence type="ECO:0000313" key="2">
    <source>
        <dbReference type="Proteomes" id="UP000605970"/>
    </source>
</evidence>
<sequence>MQKMIHPFFVTLEVFRTLMASKPMMLASRGKKSAVLSSEYLPQLGEEENSGSRDGNGFFSEPSYWVVADGRLPIFALPLNVRR</sequence>
<name>A0A8S9ZNU1_9BILA</name>
<gene>
    <name evidence="1" type="ORF">Mgra_00005695</name>
</gene>
<dbReference type="Proteomes" id="UP000605970">
    <property type="component" value="Unassembled WGS sequence"/>
</dbReference>
<dbReference type="AlphaFoldDB" id="A0A8S9ZNU1"/>
<evidence type="ECO:0000313" key="1">
    <source>
        <dbReference type="EMBL" id="KAF7634951.1"/>
    </source>
</evidence>
<accession>A0A8S9ZNU1</accession>